<dbReference type="SUPFAM" id="SSF52047">
    <property type="entry name" value="RNI-like"/>
    <property type="match status" value="1"/>
</dbReference>
<dbReference type="AlphaFoldDB" id="A0A4R0RR78"/>
<accession>A0A4R0RR78</accession>
<dbReference type="Proteomes" id="UP000292702">
    <property type="component" value="Unassembled WGS sequence"/>
</dbReference>
<dbReference type="Gene3D" id="3.80.10.10">
    <property type="entry name" value="Ribonuclease Inhibitor"/>
    <property type="match status" value="1"/>
</dbReference>
<dbReference type="InterPro" id="IPR032675">
    <property type="entry name" value="LRR_dom_sf"/>
</dbReference>
<reference evidence="1 2" key="1">
    <citation type="submission" date="2018-11" db="EMBL/GenBank/DDBJ databases">
        <title>Genome assembly of Steccherinum ochraceum LE-BIN_3174, the white-rot fungus of the Steccherinaceae family (The Residual Polyporoid clade, Polyporales, Basidiomycota).</title>
        <authorList>
            <person name="Fedorova T.V."/>
            <person name="Glazunova O.A."/>
            <person name="Landesman E.O."/>
            <person name="Moiseenko K.V."/>
            <person name="Psurtseva N.V."/>
            <person name="Savinova O.S."/>
            <person name="Shakhova N.V."/>
            <person name="Tyazhelova T.V."/>
            <person name="Vasina D.V."/>
        </authorList>
    </citation>
    <scope>NUCLEOTIDE SEQUENCE [LARGE SCALE GENOMIC DNA]</scope>
    <source>
        <strain evidence="1 2">LE-BIN_3174</strain>
    </source>
</reference>
<dbReference type="EMBL" id="RWJN01000035">
    <property type="protein sequence ID" value="TCD69702.1"/>
    <property type="molecule type" value="Genomic_DNA"/>
</dbReference>
<evidence type="ECO:0000313" key="2">
    <source>
        <dbReference type="Proteomes" id="UP000292702"/>
    </source>
</evidence>
<evidence type="ECO:0000313" key="1">
    <source>
        <dbReference type="EMBL" id="TCD69702.1"/>
    </source>
</evidence>
<protein>
    <submittedName>
        <fullName evidence="1">Uncharacterized protein</fullName>
    </submittedName>
</protein>
<sequence length="358" mass="40128">MNPIRLWRPDAALVSDDACTTILKYTLPPRPTPGPYERAEESGDVYVPSLKTLCMKMLLEYPDQLYTLGPVRVHYEIPKTDSDYDLLRSLIPEFSHADPDISFLEAVDPRLWATIIQTLTPIPEALRVYTIPLSDIHLPLLQQIPPTPDFALITVLELRECPHLDDDTIHLLGDIPTLGALDISRTAVTSWGIRALSRSLVRQPSTVTGRKGPWGLRVLDLRDCKCDSQVMQYLSCFPLLSVVDLSGNDRCRVHSHDPSGFRACHSDAFYGPAPLIQRLKMLIPSGSSPEESLFSSPEPYFLYINRLNHLPCPTRPNPTSRIPSITPQASSPSIVTFPAPLSNLRYMIQEFINVHAMI</sequence>
<organism evidence="1 2">
    <name type="scientific">Steccherinum ochraceum</name>
    <dbReference type="NCBI Taxonomy" id="92696"/>
    <lineage>
        <taxon>Eukaryota</taxon>
        <taxon>Fungi</taxon>
        <taxon>Dikarya</taxon>
        <taxon>Basidiomycota</taxon>
        <taxon>Agaricomycotina</taxon>
        <taxon>Agaricomycetes</taxon>
        <taxon>Polyporales</taxon>
        <taxon>Steccherinaceae</taxon>
        <taxon>Steccherinum</taxon>
    </lineage>
</organism>
<proteinExistence type="predicted"/>
<comment type="caution">
    <text evidence="1">The sequence shown here is derived from an EMBL/GenBank/DDBJ whole genome shotgun (WGS) entry which is preliminary data.</text>
</comment>
<gene>
    <name evidence="1" type="ORF">EIP91_006469</name>
</gene>
<name>A0A4R0RR78_9APHY</name>
<keyword evidence="2" id="KW-1185">Reference proteome</keyword>
<dbReference type="OrthoDB" id="3215314at2759"/>